<evidence type="ECO:0000313" key="1">
    <source>
        <dbReference type="EMBL" id="SEL62990.1"/>
    </source>
</evidence>
<sequence length="87" mass="10025">MNFLIGIEHFERCHSLTYKMKKLIPQRLVIYTKDVENLTGKSPQAARRLLRLIRKKLGKTEGELITVSEFCDFTGLSEAQLAPFLDN</sequence>
<protein>
    <submittedName>
        <fullName evidence="1">Uncharacterized protein</fullName>
    </submittedName>
</protein>
<evidence type="ECO:0000313" key="2">
    <source>
        <dbReference type="Proteomes" id="UP000198984"/>
    </source>
</evidence>
<organism evidence="1 2">
    <name type="scientific">Chitinophaga rupis</name>
    <dbReference type="NCBI Taxonomy" id="573321"/>
    <lineage>
        <taxon>Bacteria</taxon>
        <taxon>Pseudomonadati</taxon>
        <taxon>Bacteroidota</taxon>
        <taxon>Chitinophagia</taxon>
        <taxon>Chitinophagales</taxon>
        <taxon>Chitinophagaceae</taxon>
        <taxon>Chitinophaga</taxon>
    </lineage>
</organism>
<name>A0A1H7RRQ5_9BACT</name>
<dbReference type="AlphaFoldDB" id="A0A1H7RRQ5"/>
<gene>
    <name evidence="1" type="ORF">SAMN04488505_102716</name>
</gene>
<keyword evidence="2" id="KW-1185">Reference proteome</keyword>
<accession>A0A1H7RRQ5</accession>
<dbReference type="EMBL" id="FOBB01000002">
    <property type="protein sequence ID" value="SEL62990.1"/>
    <property type="molecule type" value="Genomic_DNA"/>
</dbReference>
<dbReference type="Proteomes" id="UP000198984">
    <property type="component" value="Unassembled WGS sequence"/>
</dbReference>
<proteinExistence type="predicted"/>
<dbReference type="STRING" id="573321.SAMN04488505_102716"/>
<reference evidence="1 2" key="1">
    <citation type="submission" date="2016-10" db="EMBL/GenBank/DDBJ databases">
        <authorList>
            <person name="de Groot N.N."/>
        </authorList>
    </citation>
    <scope>NUCLEOTIDE SEQUENCE [LARGE SCALE GENOMIC DNA]</scope>
    <source>
        <strain evidence="1 2">DSM 21039</strain>
    </source>
</reference>